<name>A0A2I2FTK8_9EURO</name>
<proteinExistence type="predicted"/>
<evidence type="ECO:0000313" key="1">
    <source>
        <dbReference type="EMBL" id="PLB43969.1"/>
    </source>
</evidence>
<keyword evidence="2" id="KW-1185">Reference proteome</keyword>
<sequence length="108" mass="11603">MGFVGICRALVPPHTPHLSSAIMLETHDGGKHGNHASRYGTVHLHTVRRGDNISLAYRALPPVSLLAPQQVLAGQTMAADWNEGVDWVGGLTAFHVQGKVFTEQLKAS</sequence>
<dbReference type="VEuPathDB" id="FungiDB:P170DRAFT_66685"/>
<dbReference type="AlphaFoldDB" id="A0A2I2FTK8"/>
<evidence type="ECO:0000313" key="2">
    <source>
        <dbReference type="Proteomes" id="UP000234275"/>
    </source>
</evidence>
<organism evidence="1 2">
    <name type="scientific">Aspergillus steynii IBT 23096</name>
    <dbReference type="NCBI Taxonomy" id="1392250"/>
    <lineage>
        <taxon>Eukaryota</taxon>
        <taxon>Fungi</taxon>
        <taxon>Dikarya</taxon>
        <taxon>Ascomycota</taxon>
        <taxon>Pezizomycotina</taxon>
        <taxon>Eurotiomycetes</taxon>
        <taxon>Eurotiomycetidae</taxon>
        <taxon>Eurotiales</taxon>
        <taxon>Aspergillaceae</taxon>
        <taxon>Aspergillus</taxon>
        <taxon>Aspergillus subgen. Circumdati</taxon>
    </lineage>
</organism>
<dbReference type="EMBL" id="MSFO01000010">
    <property type="protein sequence ID" value="PLB43969.1"/>
    <property type="molecule type" value="Genomic_DNA"/>
</dbReference>
<comment type="caution">
    <text evidence="1">The sequence shown here is derived from an EMBL/GenBank/DDBJ whole genome shotgun (WGS) entry which is preliminary data.</text>
</comment>
<dbReference type="GeneID" id="36563032"/>
<dbReference type="RefSeq" id="XP_024699271.1">
    <property type="nucleotide sequence ID" value="XM_024855326.1"/>
</dbReference>
<reference evidence="1 2" key="1">
    <citation type="submission" date="2016-12" db="EMBL/GenBank/DDBJ databases">
        <title>The genomes of Aspergillus section Nigri reveals drivers in fungal speciation.</title>
        <authorList>
            <consortium name="DOE Joint Genome Institute"/>
            <person name="Vesth T.C."/>
            <person name="Nybo J."/>
            <person name="Theobald S."/>
            <person name="Brandl J."/>
            <person name="Frisvad J.C."/>
            <person name="Nielsen K.F."/>
            <person name="Lyhne E.K."/>
            <person name="Kogle M.E."/>
            <person name="Kuo A."/>
            <person name="Riley R."/>
            <person name="Clum A."/>
            <person name="Nolan M."/>
            <person name="Lipzen A."/>
            <person name="Salamov A."/>
            <person name="Henrissat B."/>
            <person name="Wiebenga A."/>
            <person name="De Vries R.P."/>
            <person name="Grigoriev I.V."/>
            <person name="Mortensen U.H."/>
            <person name="Andersen M.R."/>
            <person name="Baker S.E."/>
        </authorList>
    </citation>
    <scope>NUCLEOTIDE SEQUENCE [LARGE SCALE GENOMIC DNA]</scope>
    <source>
        <strain evidence="1 2">IBT 23096</strain>
    </source>
</reference>
<protein>
    <submittedName>
        <fullName evidence="1">Uncharacterized protein</fullName>
    </submittedName>
</protein>
<dbReference type="Proteomes" id="UP000234275">
    <property type="component" value="Unassembled WGS sequence"/>
</dbReference>
<gene>
    <name evidence="1" type="ORF">P170DRAFT_66685</name>
</gene>
<accession>A0A2I2FTK8</accession>